<evidence type="ECO:0000313" key="3">
    <source>
        <dbReference type="Proteomes" id="UP001319060"/>
    </source>
</evidence>
<proteinExistence type="predicted"/>
<sequence length="171" mass="19401">MKKYSQFLIVCLVFSFTFTGCSTHMTSVSKDWQVSPTFKVNNYVMVGEEGRLGFIVGPFQSKKGELLDKQPFIAGKGSKFMWHLWGKPEELKGKFKVEAVNQKGERQKVLIINSKKTYEFVWHYPSVGGRNNGADAHVPSGMIFPKEAGLWRLNVYIGNELFGNIVVEVEK</sequence>
<evidence type="ECO:0000256" key="1">
    <source>
        <dbReference type="SAM" id="SignalP"/>
    </source>
</evidence>
<gene>
    <name evidence="2" type="ORF">JYA64_00870</name>
</gene>
<dbReference type="Proteomes" id="UP001319060">
    <property type="component" value="Unassembled WGS sequence"/>
</dbReference>
<keyword evidence="1" id="KW-0732">Signal</keyword>
<evidence type="ECO:0008006" key="4">
    <source>
        <dbReference type="Google" id="ProtNLM"/>
    </source>
</evidence>
<feature type="signal peptide" evidence="1">
    <location>
        <begin position="1"/>
        <end position="19"/>
    </location>
</feature>
<name>A0ABS2Z7Y6_9BACL</name>
<accession>A0ABS2Z7Y6</accession>
<dbReference type="Gene3D" id="2.60.40.3830">
    <property type="match status" value="1"/>
</dbReference>
<dbReference type="EMBL" id="JAFHKS010000036">
    <property type="protein sequence ID" value="MBN3543855.1"/>
    <property type="molecule type" value="Genomic_DNA"/>
</dbReference>
<keyword evidence="3" id="KW-1185">Reference proteome</keyword>
<comment type="caution">
    <text evidence="2">The sequence shown here is derived from an EMBL/GenBank/DDBJ whole genome shotgun (WGS) entry which is preliminary data.</text>
</comment>
<evidence type="ECO:0000313" key="2">
    <source>
        <dbReference type="EMBL" id="MBN3543855.1"/>
    </source>
</evidence>
<dbReference type="RefSeq" id="WP_188404601.1">
    <property type="nucleotide sequence ID" value="NZ_BMCE01000009.1"/>
</dbReference>
<dbReference type="PROSITE" id="PS51257">
    <property type="entry name" value="PROKAR_LIPOPROTEIN"/>
    <property type="match status" value="1"/>
</dbReference>
<protein>
    <recommendedName>
        <fullName evidence="4">DUF4871 domain-containing protein</fullName>
    </recommendedName>
</protein>
<reference evidence="2 3" key="1">
    <citation type="submission" date="2021-01" db="EMBL/GenBank/DDBJ databases">
        <title>Genome Sequencing of Type Strains.</title>
        <authorList>
            <person name="Lemaire J.F."/>
            <person name="Inderbitzin P."/>
            <person name="Collins S.B."/>
            <person name="Wespe N."/>
            <person name="Knight-Connoni V."/>
        </authorList>
    </citation>
    <scope>NUCLEOTIDE SEQUENCE [LARGE SCALE GENOMIC DNA]</scope>
    <source>
        <strain evidence="2 3">DSM 14730</strain>
    </source>
</reference>
<organism evidence="2 3">
    <name type="scientific">Fictibacillus barbaricus</name>
    <dbReference type="NCBI Taxonomy" id="182136"/>
    <lineage>
        <taxon>Bacteria</taxon>
        <taxon>Bacillati</taxon>
        <taxon>Bacillota</taxon>
        <taxon>Bacilli</taxon>
        <taxon>Bacillales</taxon>
        <taxon>Fictibacillaceae</taxon>
        <taxon>Fictibacillus</taxon>
    </lineage>
</organism>
<feature type="chain" id="PRO_5046424797" description="DUF4871 domain-containing protein" evidence="1">
    <location>
        <begin position="20"/>
        <end position="171"/>
    </location>
</feature>